<evidence type="ECO:0000256" key="6">
    <source>
        <dbReference type="PIRSR" id="PIRSR000337-1"/>
    </source>
</evidence>
<protein>
    <submittedName>
        <fullName evidence="8">FMNH2-utilizing oxygenase</fullName>
    </submittedName>
</protein>
<evidence type="ECO:0000256" key="4">
    <source>
        <dbReference type="ARBA" id="ARBA00023033"/>
    </source>
</evidence>
<evidence type="ECO:0000259" key="7">
    <source>
        <dbReference type="Pfam" id="PF00296"/>
    </source>
</evidence>
<evidence type="ECO:0000256" key="1">
    <source>
        <dbReference type="ARBA" id="ARBA00022630"/>
    </source>
</evidence>
<evidence type="ECO:0000256" key="2">
    <source>
        <dbReference type="ARBA" id="ARBA00022643"/>
    </source>
</evidence>
<name>B2HPY5_MYCMM</name>
<dbReference type="InterPro" id="IPR051260">
    <property type="entry name" value="Diverse_substr_monoxygenases"/>
</dbReference>
<dbReference type="NCBIfam" id="TIGR03860">
    <property type="entry name" value="FMN_nitrolo"/>
    <property type="match status" value="1"/>
</dbReference>
<dbReference type="EMBL" id="CP000854">
    <property type="protein sequence ID" value="ACC39162.1"/>
    <property type="molecule type" value="Genomic_DNA"/>
</dbReference>
<dbReference type="eggNOG" id="COG2141">
    <property type="taxonomic scope" value="Bacteria"/>
</dbReference>
<dbReference type="PANTHER" id="PTHR30011">
    <property type="entry name" value="ALKANESULFONATE MONOOXYGENASE-RELATED"/>
    <property type="match status" value="1"/>
</dbReference>
<dbReference type="OrthoDB" id="8320141at2"/>
<dbReference type="STRING" id="216594.MMAR_0703"/>
<organism evidence="8 9">
    <name type="scientific">Mycobacterium marinum (strain ATCC BAA-535 / M)</name>
    <dbReference type="NCBI Taxonomy" id="216594"/>
    <lineage>
        <taxon>Bacteria</taxon>
        <taxon>Bacillati</taxon>
        <taxon>Actinomycetota</taxon>
        <taxon>Actinomycetes</taxon>
        <taxon>Mycobacteriales</taxon>
        <taxon>Mycobacteriaceae</taxon>
        <taxon>Mycobacterium</taxon>
        <taxon>Mycobacterium ulcerans group</taxon>
    </lineage>
</organism>
<dbReference type="GO" id="GO:0004497">
    <property type="term" value="F:monooxygenase activity"/>
    <property type="evidence" value="ECO:0007669"/>
    <property type="project" value="UniProtKB-KW"/>
</dbReference>
<dbReference type="Gene3D" id="3.20.20.30">
    <property type="entry name" value="Luciferase-like domain"/>
    <property type="match status" value="1"/>
</dbReference>
<sequence length="443" mass="48882">MIRKPVHLAAHFPGVNNTTVWADPGAGSQIEFESFVHLARTAERGLFDFFFLAEGLRLREHRGRIHDLDVVGRPDTFTLLAALAGVTDRIGLTGTINTTFNEPFEVARQFATLDHLSEGRAGWNIVTSSDAFTGANFRRGGYLDHADRYQRAEEFLTVARKFWDSWAPGAVLADIENGDYVDPERIRSVEHSGPQFEVRGFATLPAGPQGHPVLLQAGDSEQGRAFGARHADAMFTLHSSLRDGQRYYADVKGRARSYGRDPDQLKVFPAATFVIGDTPDQAGEKARQISYQQVSGATAIAMLEQVWGRDLSDYDPDGPLPDIDPIADAAISQGRVRHADPVAVARRYRERSQAENLSIRELVIAVTSRQQFVGTPSHIADEIDRYVQADACDGFILVPHLTPHGLDEFVDRVVPLLQERGAFRTAYTGQTLRDHLGLAGLPS</sequence>
<gene>
    <name evidence="8" type="ordered locus">MMAR_0703</name>
</gene>
<evidence type="ECO:0000256" key="5">
    <source>
        <dbReference type="ARBA" id="ARBA00033748"/>
    </source>
</evidence>
<dbReference type="InterPro" id="IPR036661">
    <property type="entry name" value="Luciferase-like_sf"/>
</dbReference>
<keyword evidence="2 6" id="KW-0288">FMN</keyword>
<reference evidence="8 9" key="1">
    <citation type="journal article" date="2008" name="Genome Res.">
        <title>Insights from the complete genome sequence of Mycobacterium marinum on the evolution of Mycobacterium tuberculosis.</title>
        <authorList>
            <person name="Stinear T.P."/>
            <person name="Seemann T."/>
            <person name="Harrison P.F."/>
            <person name="Jenkin G.A."/>
            <person name="Davies J.K."/>
            <person name="Johnson P.D."/>
            <person name="Abdellah Z."/>
            <person name="Arrowsmith C."/>
            <person name="Chillingworth T."/>
            <person name="Churcher C."/>
            <person name="Clarke K."/>
            <person name="Cronin A."/>
            <person name="Davis P."/>
            <person name="Goodhead I."/>
            <person name="Holroyd N."/>
            <person name="Jagels K."/>
            <person name="Lord A."/>
            <person name="Moule S."/>
            <person name="Mungall K."/>
            <person name="Norbertczak H."/>
            <person name="Quail M.A."/>
            <person name="Rabbinowitsch E."/>
            <person name="Walker D."/>
            <person name="White B."/>
            <person name="Whitehead S."/>
            <person name="Small P.L."/>
            <person name="Brosch R."/>
            <person name="Ramakrishnan L."/>
            <person name="Fischbach M.A."/>
            <person name="Parkhill J."/>
            <person name="Cole S.T."/>
        </authorList>
    </citation>
    <scope>NUCLEOTIDE SEQUENCE [LARGE SCALE GENOMIC DNA]</scope>
    <source>
        <strain evidence="9">ATCC BAA-535 / M</strain>
    </source>
</reference>
<dbReference type="HOGENOM" id="CLU_022256_1_0_11"/>
<keyword evidence="3" id="KW-0560">Oxidoreductase</keyword>
<keyword evidence="4" id="KW-0503">Monooxygenase</keyword>
<comment type="similarity">
    <text evidence="5">Belongs to the NtaA/SnaA/DszA monooxygenase family.</text>
</comment>
<dbReference type="PANTHER" id="PTHR30011:SF16">
    <property type="entry name" value="C2H2 FINGER DOMAIN TRANSCRIPTION FACTOR (EUROFUNG)-RELATED"/>
    <property type="match status" value="1"/>
</dbReference>
<evidence type="ECO:0000313" key="9">
    <source>
        <dbReference type="Proteomes" id="UP000001190"/>
    </source>
</evidence>
<dbReference type="CDD" id="cd01095">
    <property type="entry name" value="Nitrilotriacetate_monoxgenase"/>
    <property type="match status" value="1"/>
</dbReference>
<feature type="binding site" evidence="6">
    <location>
        <position position="149"/>
    </location>
    <ligand>
        <name>FMN</name>
        <dbReference type="ChEBI" id="CHEBI:58210"/>
    </ligand>
</feature>
<feature type="domain" description="Luciferase-like" evidence="7">
    <location>
        <begin position="20"/>
        <end position="389"/>
    </location>
</feature>
<dbReference type="RefSeq" id="WP_012392654.1">
    <property type="nucleotide sequence ID" value="NC_010612.1"/>
</dbReference>
<dbReference type="GO" id="GO:0016705">
    <property type="term" value="F:oxidoreductase activity, acting on paired donors, with incorporation or reduction of molecular oxygen"/>
    <property type="evidence" value="ECO:0007669"/>
    <property type="project" value="InterPro"/>
</dbReference>
<dbReference type="KEGG" id="mmi:MMAR_0703"/>
<feature type="binding site" evidence="6">
    <location>
        <position position="220"/>
    </location>
    <ligand>
        <name>FMN</name>
        <dbReference type="ChEBI" id="CHEBI:58210"/>
    </ligand>
</feature>
<dbReference type="Proteomes" id="UP000001190">
    <property type="component" value="Chromosome"/>
</dbReference>
<feature type="binding site" evidence="6">
    <location>
        <position position="95"/>
    </location>
    <ligand>
        <name>FMN</name>
        <dbReference type="ChEBI" id="CHEBI:58210"/>
    </ligand>
</feature>
<dbReference type="AlphaFoldDB" id="B2HPY5"/>
<proteinExistence type="inferred from homology"/>
<dbReference type="PIRSF" id="PIRSF000337">
    <property type="entry name" value="NTA_MOA"/>
    <property type="match status" value="1"/>
</dbReference>
<dbReference type="Pfam" id="PF00296">
    <property type="entry name" value="Bac_luciferase"/>
    <property type="match status" value="1"/>
</dbReference>
<dbReference type="SUPFAM" id="SSF51679">
    <property type="entry name" value="Bacterial luciferase-like"/>
    <property type="match status" value="1"/>
</dbReference>
<evidence type="ECO:0000313" key="8">
    <source>
        <dbReference type="EMBL" id="ACC39162.1"/>
    </source>
</evidence>
<accession>B2HPY5</accession>
<keyword evidence="1 6" id="KW-0285">Flavoprotein</keyword>
<dbReference type="InterPro" id="IPR011251">
    <property type="entry name" value="Luciferase-like_dom"/>
</dbReference>
<dbReference type="InterPro" id="IPR016215">
    <property type="entry name" value="NTA_MOA"/>
</dbReference>
<evidence type="ECO:0000256" key="3">
    <source>
        <dbReference type="ARBA" id="ARBA00023002"/>
    </source>
</evidence>
<keyword evidence="9" id="KW-1185">Reference proteome</keyword>
<feature type="binding site" evidence="6">
    <location>
        <position position="145"/>
    </location>
    <ligand>
        <name>FMN</name>
        <dbReference type="ChEBI" id="CHEBI:58210"/>
    </ligand>
</feature>